<protein>
    <submittedName>
        <fullName evidence="1">Chitinase II</fullName>
    </submittedName>
</protein>
<accession>A0A9W9U2G9</accession>
<keyword evidence="2" id="KW-1185">Reference proteome</keyword>
<organism evidence="1 2">
    <name type="scientific">Penicillium atrosanguineum</name>
    <dbReference type="NCBI Taxonomy" id="1132637"/>
    <lineage>
        <taxon>Eukaryota</taxon>
        <taxon>Fungi</taxon>
        <taxon>Dikarya</taxon>
        <taxon>Ascomycota</taxon>
        <taxon>Pezizomycotina</taxon>
        <taxon>Eurotiomycetes</taxon>
        <taxon>Eurotiomycetidae</taxon>
        <taxon>Eurotiales</taxon>
        <taxon>Aspergillaceae</taxon>
        <taxon>Penicillium</taxon>
    </lineage>
</organism>
<proteinExistence type="predicted"/>
<sequence length="137" mass="16442">MTYYEKLEIILLPSLRFVHEHYSFLWRFYAPREDSLWQAAIKNASPNEALTIIKRLFKRPEVWGRLKTTNKLIRQELKLTQDAYNKANRKNTQILDCWDEWFTGRLDRVVEHAVKWLTDTLNDMDGEWTGKKGKLRA</sequence>
<reference evidence="1" key="2">
    <citation type="journal article" date="2023" name="IMA Fungus">
        <title>Comparative genomic study of the Penicillium genus elucidates a diverse pangenome and 15 lateral gene transfer events.</title>
        <authorList>
            <person name="Petersen C."/>
            <person name="Sorensen T."/>
            <person name="Nielsen M.R."/>
            <person name="Sondergaard T.E."/>
            <person name="Sorensen J.L."/>
            <person name="Fitzpatrick D.A."/>
            <person name="Frisvad J.C."/>
            <person name="Nielsen K.L."/>
        </authorList>
    </citation>
    <scope>NUCLEOTIDE SEQUENCE</scope>
    <source>
        <strain evidence="1">IBT 21472</strain>
    </source>
</reference>
<evidence type="ECO:0000313" key="2">
    <source>
        <dbReference type="Proteomes" id="UP001147746"/>
    </source>
</evidence>
<evidence type="ECO:0000313" key="1">
    <source>
        <dbReference type="EMBL" id="KAJ5311122.1"/>
    </source>
</evidence>
<reference evidence="1" key="1">
    <citation type="submission" date="2022-12" db="EMBL/GenBank/DDBJ databases">
        <authorList>
            <person name="Petersen C."/>
        </authorList>
    </citation>
    <scope>NUCLEOTIDE SEQUENCE</scope>
    <source>
        <strain evidence="1">IBT 21472</strain>
    </source>
</reference>
<dbReference type="Proteomes" id="UP001147746">
    <property type="component" value="Unassembled WGS sequence"/>
</dbReference>
<dbReference type="OrthoDB" id="73875at2759"/>
<gene>
    <name evidence="1" type="ORF">N7476_006982</name>
</gene>
<name>A0A9W9U2G9_9EURO</name>
<dbReference type="EMBL" id="JAPZBO010000007">
    <property type="protein sequence ID" value="KAJ5311122.1"/>
    <property type="molecule type" value="Genomic_DNA"/>
</dbReference>
<dbReference type="AlphaFoldDB" id="A0A9W9U2G9"/>
<comment type="caution">
    <text evidence="1">The sequence shown here is derived from an EMBL/GenBank/DDBJ whole genome shotgun (WGS) entry which is preliminary data.</text>
</comment>